<comment type="caution">
    <text evidence="2">The sequence shown here is derived from an EMBL/GenBank/DDBJ whole genome shotgun (WGS) entry which is preliminary data.</text>
</comment>
<dbReference type="InterPro" id="IPR005509">
    <property type="entry name" value="AfsA_hotdog_dom"/>
</dbReference>
<sequence>MSNILLPGCDHVDEAQGKGVPKEYVHLHREESVLVTGWSKDGDDQYSVGARWPAAEQGLPDPLLLTQTIRQSCLVIAHAERSVPLSHQTLMERMDFSLAPGFRALKNRPVDLLVKVSCRSTGRRSMRMELTLLHEKQTVATSVVSFSWIAPAVYRRLRGEYLDVPWGRFPVPLPAPVEAHTVGRADTSCVVLAATDLPGRWQLRTDVDNKVLYDHPVDHVPALALIEGACQAAQGLMRPAVFTPVEVTSWYDRYIEFDAPCWIEAVVDSSADDGRTRVEVTGVQRGATAFRVGLVGE</sequence>
<feature type="domain" description="A-factor biosynthesis hotdog" evidence="1">
    <location>
        <begin position="182"/>
        <end position="272"/>
    </location>
</feature>
<reference evidence="2 3" key="1">
    <citation type="submission" date="2024-06" db="EMBL/GenBank/DDBJ databases">
        <title>The Natural Products Discovery Center: Release of the First 8490 Sequenced Strains for Exploring Actinobacteria Biosynthetic Diversity.</title>
        <authorList>
            <person name="Kalkreuter E."/>
            <person name="Kautsar S.A."/>
            <person name="Yang D."/>
            <person name="Bader C.D."/>
            <person name="Teijaro C.N."/>
            <person name="Fluegel L."/>
            <person name="Davis C.M."/>
            <person name="Simpson J.R."/>
            <person name="Lauterbach L."/>
            <person name="Steele A.D."/>
            <person name="Gui C."/>
            <person name="Meng S."/>
            <person name="Li G."/>
            <person name="Viehrig K."/>
            <person name="Ye F."/>
            <person name="Su P."/>
            <person name="Kiefer A.F."/>
            <person name="Nichols A."/>
            <person name="Cepeda A.J."/>
            <person name="Yan W."/>
            <person name="Fan B."/>
            <person name="Jiang Y."/>
            <person name="Adhikari A."/>
            <person name="Zheng C.-J."/>
            <person name="Schuster L."/>
            <person name="Cowan T.M."/>
            <person name="Smanski M.J."/>
            <person name="Chevrette M.G."/>
            <person name="De Carvalho L.P.S."/>
            <person name="Shen B."/>
        </authorList>
    </citation>
    <scope>NUCLEOTIDE SEQUENCE [LARGE SCALE GENOMIC DNA]</scope>
    <source>
        <strain evidence="2 3">NPDC000155</strain>
    </source>
</reference>
<name>A0ABV1Y3Z0_9ACTN</name>
<accession>A0ABV1Y3Z0</accession>
<evidence type="ECO:0000313" key="2">
    <source>
        <dbReference type="EMBL" id="MER7378568.1"/>
    </source>
</evidence>
<dbReference type="Pfam" id="PF03756">
    <property type="entry name" value="AfsA"/>
    <property type="match status" value="2"/>
</dbReference>
<proteinExistence type="predicted"/>
<evidence type="ECO:0000313" key="3">
    <source>
        <dbReference type="Proteomes" id="UP001486207"/>
    </source>
</evidence>
<dbReference type="EMBL" id="JBEPFB010000025">
    <property type="protein sequence ID" value="MER7378568.1"/>
    <property type="molecule type" value="Genomic_DNA"/>
</dbReference>
<gene>
    <name evidence="2" type="ORF">ABT384_38825</name>
</gene>
<feature type="domain" description="A-factor biosynthesis hotdog" evidence="1">
    <location>
        <begin position="24"/>
        <end position="145"/>
    </location>
</feature>
<dbReference type="InterPro" id="IPR047757">
    <property type="entry name" value="AfsA-like"/>
</dbReference>
<dbReference type="Proteomes" id="UP001486207">
    <property type="component" value="Unassembled WGS sequence"/>
</dbReference>
<dbReference type="NCBIfam" id="NF041195">
    <property type="entry name" value="ScbA_BarX_GamBu"/>
    <property type="match status" value="1"/>
</dbReference>
<organism evidence="2 3">
    <name type="scientific">Streptomyces lanatus</name>
    <dbReference type="NCBI Taxonomy" id="66900"/>
    <lineage>
        <taxon>Bacteria</taxon>
        <taxon>Bacillati</taxon>
        <taxon>Actinomycetota</taxon>
        <taxon>Actinomycetes</taxon>
        <taxon>Kitasatosporales</taxon>
        <taxon>Streptomycetaceae</taxon>
        <taxon>Streptomyces</taxon>
    </lineage>
</organism>
<evidence type="ECO:0000259" key="1">
    <source>
        <dbReference type="Pfam" id="PF03756"/>
    </source>
</evidence>
<dbReference type="RefSeq" id="WP_190075424.1">
    <property type="nucleotide sequence ID" value="NZ_BNBM01000024.1"/>
</dbReference>
<keyword evidence="3" id="KW-1185">Reference proteome</keyword>
<protein>
    <submittedName>
        <fullName evidence="2">ScbA/BarX family gamma-butyrolactone biosynthesis protein</fullName>
    </submittedName>
</protein>